<comment type="caution">
    <text evidence="2">The sequence shown here is derived from an EMBL/GenBank/DDBJ whole genome shotgun (WGS) entry which is preliminary data.</text>
</comment>
<reference evidence="2" key="2">
    <citation type="submission" date="2021-04" db="EMBL/GenBank/DDBJ databases">
        <authorList>
            <person name="Gilroy R."/>
        </authorList>
    </citation>
    <scope>NUCLEOTIDE SEQUENCE</scope>
    <source>
        <strain evidence="2">CHK189-11263</strain>
    </source>
</reference>
<accession>A0A9D2MCL7</accession>
<reference evidence="2" key="1">
    <citation type="journal article" date="2021" name="PeerJ">
        <title>Extensive microbial diversity within the chicken gut microbiome revealed by metagenomics and culture.</title>
        <authorList>
            <person name="Gilroy R."/>
            <person name="Ravi A."/>
            <person name="Getino M."/>
            <person name="Pursley I."/>
            <person name="Horton D.L."/>
            <person name="Alikhan N.F."/>
            <person name="Baker D."/>
            <person name="Gharbi K."/>
            <person name="Hall N."/>
            <person name="Watson M."/>
            <person name="Adriaenssens E.M."/>
            <person name="Foster-Nyarko E."/>
            <person name="Jarju S."/>
            <person name="Secka A."/>
            <person name="Antonio M."/>
            <person name="Oren A."/>
            <person name="Chaudhuri R.R."/>
            <person name="La Ragione R."/>
            <person name="Hildebrand F."/>
            <person name="Pallen M.J."/>
        </authorList>
    </citation>
    <scope>NUCLEOTIDE SEQUENCE</scope>
    <source>
        <strain evidence="2">CHK189-11263</strain>
    </source>
</reference>
<keyword evidence="1" id="KW-0812">Transmembrane</keyword>
<organism evidence="2 3">
    <name type="scientific">Candidatus Flavonifractor intestinipullorum</name>
    <dbReference type="NCBI Taxonomy" id="2838587"/>
    <lineage>
        <taxon>Bacteria</taxon>
        <taxon>Bacillati</taxon>
        <taxon>Bacillota</taxon>
        <taxon>Clostridia</taxon>
        <taxon>Eubacteriales</taxon>
        <taxon>Oscillospiraceae</taxon>
        <taxon>Flavonifractor</taxon>
    </lineage>
</organism>
<proteinExistence type="predicted"/>
<evidence type="ECO:0000313" key="3">
    <source>
        <dbReference type="Proteomes" id="UP000824208"/>
    </source>
</evidence>
<gene>
    <name evidence="2" type="ORF">H9714_09330</name>
</gene>
<keyword evidence="1" id="KW-1133">Transmembrane helix</keyword>
<feature type="transmembrane region" description="Helical" evidence="1">
    <location>
        <begin position="56"/>
        <end position="77"/>
    </location>
</feature>
<name>A0A9D2MCL7_9FIRM</name>
<evidence type="ECO:0000313" key="2">
    <source>
        <dbReference type="EMBL" id="HJB57739.1"/>
    </source>
</evidence>
<evidence type="ECO:0000256" key="1">
    <source>
        <dbReference type="SAM" id="Phobius"/>
    </source>
</evidence>
<dbReference type="AlphaFoldDB" id="A0A9D2MCL7"/>
<dbReference type="EMBL" id="DWYC01000087">
    <property type="protein sequence ID" value="HJB57739.1"/>
    <property type="molecule type" value="Genomic_DNA"/>
</dbReference>
<dbReference type="Proteomes" id="UP000824208">
    <property type="component" value="Unassembled WGS sequence"/>
</dbReference>
<keyword evidence="1" id="KW-0472">Membrane</keyword>
<protein>
    <submittedName>
        <fullName evidence="2">Uncharacterized protein</fullName>
    </submittedName>
</protein>
<sequence>MKRVILEIAFLVLGLGGMLGQIACAMPLVVENARTSTTRGPGELWDALFQYMDLEILFFACAAVFVLGLVLAVWDYIRGSRT</sequence>